<dbReference type="PROSITE" id="PS50853">
    <property type="entry name" value="FN3"/>
    <property type="match status" value="1"/>
</dbReference>
<proteinExistence type="predicted"/>
<name>A0A512C7I8_9BACT</name>
<dbReference type="RefSeq" id="WP_146947089.1">
    <property type="nucleotide sequence ID" value="NZ_BJYV01000001.1"/>
</dbReference>
<keyword evidence="4" id="KW-1185">Reference proteome</keyword>
<sequence>MKGLFFPIVLLFFTISANAQIYKKDSIRLASVYGEEIMKVAFDYNPNEEFSLGWQTKTDTSTNIYAQSFSPKGIPIGRKFKIASVPFKYNWRSDFDIAVDKKGNSIVVWSHVEKPTEYIVYYQVYNPQGIPFDEPQKLTIASKGSVNISKNAQDEFIISWFSGNEIKSQFFNKEKNKEGALINSWYVGALSPHTFPIELTDSSYLAVASFRNHTSASPTGSVTFVNKESEVLNYRELGSNSCCMAAFDMDYGEMKTVISFSLASFSNYHPDGTYLSFFSNFNGSQSDFHLDEEPSLLIQVSQNKQGKVFAGSKSKSGKVKVYYLENSGQQVYEPLEMWDDIGEKSIASIDVKLSNDDHGSIIYAVNGTEGNHIYLQKTLFKSNKQTEDIIVNTSFRQQAEYSKTLSTDNNHLVIWNNYKGENNAIFAQKYDSLFNKVLDVKLVEIKANTAIGSLEAAIDSAGNFMILWREENSPNIFAQKFDINGVPLTEKFTINQVLEYGVPRNSVFPKISANKRGDFVIIWYNGNSYLNARLIKADGFDSGEKSIEGCCRTVPDFNYLNDSKVSINDNGKIVIASRSGYYDLSIMVYNEEFEVLSKSMNENRLGANGGLDINISNNDQILLAWTFFSKTAVKRFDENGAEIGDEMVFTNVDGLRLPRLGVNYNGDFCVIFKKSNSRPIEIQKFKANGEKDGEIIRVNSFLTFHQPEVSYNSSKQIFATWGSSAYTKYGKDLLVKGFYDNSSIPFGSKVYHQNADLYSGDSIAFGGEFIKNGGRFSHTYKSNIDSTVLLTVNLIFKDPPTAPKSLTKTEGDKFIQLNWDESDNAFLKQYLIYRSTTPDKNTATLINRTNQGSYLDFNIEYSETYYYWVSIEDISGKQSEFSKSVKGSPLNYPPAKPHPASARIRLGTIELWWKANSEPDLVGYYIFWSSSDDFSTAIRIGHSYTKNFVDPGKLENGPRYYWLKAFDREGNESEISDVGFILVNSIPEEITPPEETPAPEETLPPEETKFSFEFFPNPSYDAISIVLNKPSNISEIMIVDVMGKSSNVNWKQAEDETIVSVASLPPGIYYLWVVTVSDKYGVKIIKN</sequence>
<dbReference type="InterPro" id="IPR003961">
    <property type="entry name" value="FN3_dom"/>
</dbReference>
<dbReference type="Gene3D" id="2.60.40.10">
    <property type="entry name" value="Immunoglobulins"/>
    <property type="match status" value="2"/>
</dbReference>
<dbReference type="InterPro" id="IPR036116">
    <property type="entry name" value="FN3_sf"/>
</dbReference>
<dbReference type="InterPro" id="IPR013783">
    <property type="entry name" value="Ig-like_fold"/>
</dbReference>
<comment type="caution">
    <text evidence="3">The sequence shown here is derived from an EMBL/GenBank/DDBJ whole genome shotgun (WGS) entry which is preliminary data.</text>
</comment>
<dbReference type="NCBIfam" id="TIGR04183">
    <property type="entry name" value="Por_Secre_tail"/>
    <property type="match status" value="1"/>
</dbReference>
<evidence type="ECO:0000259" key="2">
    <source>
        <dbReference type="PROSITE" id="PS50853"/>
    </source>
</evidence>
<gene>
    <name evidence="3" type="ORF">CQA01_07060</name>
</gene>
<reference evidence="3 4" key="1">
    <citation type="submission" date="2019-07" db="EMBL/GenBank/DDBJ databases">
        <title>Whole genome shotgun sequence of Cyclobacterium qasimii NBRC 106168.</title>
        <authorList>
            <person name="Hosoyama A."/>
            <person name="Uohara A."/>
            <person name="Ohji S."/>
            <person name="Ichikawa N."/>
        </authorList>
    </citation>
    <scope>NUCLEOTIDE SEQUENCE [LARGE SCALE GENOMIC DNA]</scope>
    <source>
        <strain evidence="3 4">NBRC 106168</strain>
    </source>
</reference>
<accession>A0A512C7I8</accession>
<organism evidence="3 4">
    <name type="scientific">Cyclobacterium qasimii</name>
    <dbReference type="NCBI Taxonomy" id="1350429"/>
    <lineage>
        <taxon>Bacteria</taxon>
        <taxon>Pseudomonadati</taxon>
        <taxon>Bacteroidota</taxon>
        <taxon>Cytophagia</taxon>
        <taxon>Cytophagales</taxon>
        <taxon>Cyclobacteriaceae</taxon>
        <taxon>Cyclobacterium</taxon>
    </lineage>
</organism>
<keyword evidence="1" id="KW-0732">Signal</keyword>
<evidence type="ECO:0000256" key="1">
    <source>
        <dbReference type="SAM" id="SignalP"/>
    </source>
</evidence>
<feature type="domain" description="Fibronectin type-III" evidence="2">
    <location>
        <begin position="799"/>
        <end position="895"/>
    </location>
</feature>
<dbReference type="SUPFAM" id="SSF49265">
    <property type="entry name" value="Fibronectin type III"/>
    <property type="match status" value="1"/>
</dbReference>
<evidence type="ECO:0000313" key="3">
    <source>
        <dbReference type="EMBL" id="GEO20172.1"/>
    </source>
</evidence>
<dbReference type="InterPro" id="IPR026444">
    <property type="entry name" value="Secre_tail"/>
</dbReference>
<evidence type="ECO:0000313" key="4">
    <source>
        <dbReference type="Proteomes" id="UP000321301"/>
    </source>
</evidence>
<dbReference type="EMBL" id="BJYV01000001">
    <property type="protein sequence ID" value="GEO20172.1"/>
    <property type="molecule type" value="Genomic_DNA"/>
</dbReference>
<feature type="chain" id="PRO_5022119678" description="Fibronectin type-III domain-containing protein" evidence="1">
    <location>
        <begin position="20"/>
        <end position="1087"/>
    </location>
</feature>
<protein>
    <recommendedName>
        <fullName evidence="2">Fibronectin type-III domain-containing protein</fullName>
    </recommendedName>
</protein>
<dbReference type="Pfam" id="PF18962">
    <property type="entry name" value="Por_Secre_tail"/>
    <property type="match status" value="1"/>
</dbReference>
<feature type="signal peptide" evidence="1">
    <location>
        <begin position="1"/>
        <end position="19"/>
    </location>
</feature>
<dbReference type="Proteomes" id="UP000321301">
    <property type="component" value="Unassembled WGS sequence"/>
</dbReference>
<dbReference type="AlphaFoldDB" id="A0A512C7I8"/>